<dbReference type="GO" id="GO:0005737">
    <property type="term" value="C:cytoplasm"/>
    <property type="evidence" value="ECO:0007669"/>
    <property type="project" value="TreeGrafter"/>
</dbReference>
<evidence type="ECO:0000256" key="1">
    <source>
        <dbReference type="ARBA" id="ARBA00023002"/>
    </source>
</evidence>
<dbReference type="AlphaFoldDB" id="A0A1Y1ZNM2"/>
<name>A0A1Y1ZNM2_9PLEO</name>
<dbReference type="PANTHER" id="PTHR43625:SF40">
    <property type="entry name" value="ALDO-KETO REDUCTASE YAKC [NADP(+)]"/>
    <property type="match status" value="1"/>
</dbReference>
<dbReference type="GO" id="GO:0016491">
    <property type="term" value="F:oxidoreductase activity"/>
    <property type="evidence" value="ECO:0007669"/>
    <property type="project" value="UniProtKB-KW"/>
</dbReference>
<dbReference type="InterPro" id="IPR036812">
    <property type="entry name" value="NAD(P)_OxRdtase_dom_sf"/>
</dbReference>
<comment type="caution">
    <text evidence="3">The sequence shown here is derived from an EMBL/GenBank/DDBJ whole genome shotgun (WGS) entry which is preliminary data.</text>
</comment>
<dbReference type="CDD" id="cd19076">
    <property type="entry name" value="AKR_AKR13A_13D"/>
    <property type="match status" value="1"/>
</dbReference>
<proteinExistence type="predicted"/>
<dbReference type="OrthoDB" id="37537at2759"/>
<evidence type="ECO:0000259" key="2">
    <source>
        <dbReference type="Pfam" id="PF00248"/>
    </source>
</evidence>
<dbReference type="InterPro" id="IPR050791">
    <property type="entry name" value="Aldo-Keto_reductase"/>
</dbReference>
<dbReference type="PANTHER" id="PTHR43625">
    <property type="entry name" value="AFLATOXIN B1 ALDEHYDE REDUCTASE"/>
    <property type="match status" value="1"/>
</dbReference>
<keyword evidence="4" id="KW-1185">Reference proteome</keyword>
<dbReference type="STRING" id="1231657.A0A1Y1ZNM2"/>
<sequence length="346" mass="38518">MSIKSVPLRKLGKNGPSVPALGFGLMGLSGHAYGAMTNQEDSFQLLDRAFELGATFWDTADIYGDNEDMLGQWFKRTGKRNEIFLASKFGILMDGTQFKGIKSTGEYCKEACEASLKRLGTDCIDLYYAHRINPETPIEETMRALAELRADGKIKYIGLCEVSSTTLRRAFKIAPVDAVQVEYSPFVREIETDESTNLLKTCRELGIALVCSSPLGRGLLTGSFSTKESVTGADDLRGQHFPWWAEENIETNSKLIYQFTAFADKKGCTTTQLALAWILKQGDDIIPIPGTKKIKYLEQNWASLDVHLTPDDEAEIRKFVESHELAGYRSMPMAKAFAYVDTKAEV</sequence>
<dbReference type="Gene3D" id="3.20.20.100">
    <property type="entry name" value="NADP-dependent oxidoreductase domain"/>
    <property type="match status" value="1"/>
</dbReference>
<reference evidence="3 4" key="1">
    <citation type="submission" date="2016-07" db="EMBL/GenBank/DDBJ databases">
        <title>Pervasive Adenine N6-methylation of Active Genes in Fungi.</title>
        <authorList>
            <consortium name="DOE Joint Genome Institute"/>
            <person name="Mondo S.J."/>
            <person name="Dannebaum R.O."/>
            <person name="Kuo R.C."/>
            <person name="Labutti K."/>
            <person name="Haridas S."/>
            <person name="Kuo A."/>
            <person name="Salamov A."/>
            <person name="Ahrendt S.R."/>
            <person name="Lipzen A."/>
            <person name="Sullivan W."/>
            <person name="Andreopoulos W.B."/>
            <person name="Clum A."/>
            <person name="Lindquist E."/>
            <person name="Daum C."/>
            <person name="Ramamoorthy G.K."/>
            <person name="Gryganskyi A."/>
            <person name="Culley D."/>
            <person name="Magnuson J.K."/>
            <person name="James T.Y."/>
            <person name="O'Malley M.A."/>
            <person name="Stajich J.E."/>
            <person name="Spatafora J.W."/>
            <person name="Visel A."/>
            <person name="Grigoriev I.V."/>
        </authorList>
    </citation>
    <scope>NUCLEOTIDE SEQUENCE [LARGE SCALE GENOMIC DNA]</scope>
    <source>
        <strain evidence="3 4">CBS 115471</strain>
    </source>
</reference>
<feature type="domain" description="NADP-dependent oxidoreductase" evidence="2">
    <location>
        <begin position="21"/>
        <end position="320"/>
    </location>
</feature>
<evidence type="ECO:0000313" key="4">
    <source>
        <dbReference type="Proteomes" id="UP000193144"/>
    </source>
</evidence>
<accession>A0A1Y1ZNM2</accession>
<dbReference type="Pfam" id="PF00248">
    <property type="entry name" value="Aldo_ket_red"/>
    <property type="match status" value="1"/>
</dbReference>
<organism evidence="3 4">
    <name type="scientific">Clohesyomyces aquaticus</name>
    <dbReference type="NCBI Taxonomy" id="1231657"/>
    <lineage>
        <taxon>Eukaryota</taxon>
        <taxon>Fungi</taxon>
        <taxon>Dikarya</taxon>
        <taxon>Ascomycota</taxon>
        <taxon>Pezizomycotina</taxon>
        <taxon>Dothideomycetes</taxon>
        <taxon>Pleosporomycetidae</taxon>
        <taxon>Pleosporales</taxon>
        <taxon>Lindgomycetaceae</taxon>
        <taxon>Clohesyomyces</taxon>
    </lineage>
</organism>
<keyword evidence="1" id="KW-0560">Oxidoreductase</keyword>
<dbReference type="Proteomes" id="UP000193144">
    <property type="component" value="Unassembled WGS sequence"/>
</dbReference>
<protein>
    <submittedName>
        <fullName evidence="3">Putative aldo/keto reductase</fullName>
    </submittedName>
</protein>
<dbReference type="SUPFAM" id="SSF51430">
    <property type="entry name" value="NAD(P)-linked oxidoreductase"/>
    <property type="match status" value="1"/>
</dbReference>
<dbReference type="InterPro" id="IPR023210">
    <property type="entry name" value="NADP_OxRdtase_dom"/>
</dbReference>
<gene>
    <name evidence="3" type="ORF">BCR34DRAFT_624630</name>
</gene>
<evidence type="ECO:0000313" key="3">
    <source>
        <dbReference type="EMBL" id="ORY11826.1"/>
    </source>
</evidence>
<dbReference type="EMBL" id="MCFA01000057">
    <property type="protein sequence ID" value="ORY11826.1"/>
    <property type="molecule type" value="Genomic_DNA"/>
</dbReference>